<evidence type="ECO:0000256" key="2">
    <source>
        <dbReference type="PROSITE-ProRule" id="PRU00169"/>
    </source>
</evidence>
<keyword evidence="1 2" id="KW-0597">Phosphoprotein</keyword>
<dbReference type="Pfam" id="PF13487">
    <property type="entry name" value="HD_5"/>
    <property type="match status" value="1"/>
</dbReference>
<dbReference type="Gene3D" id="1.10.3210.10">
    <property type="entry name" value="Hypothetical protein af1432"/>
    <property type="match status" value="1"/>
</dbReference>
<evidence type="ECO:0000259" key="3">
    <source>
        <dbReference type="PROSITE" id="PS50110"/>
    </source>
</evidence>
<feature type="domain" description="Response regulatory" evidence="3">
    <location>
        <begin position="5"/>
        <end position="120"/>
    </location>
</feature>
<dbReference type="InterPro" id="IPR001789">
    <property type="entry name" value="Sig_transdc_resp-reg_receiver"/>
</dbReference>
<protein>
    <submittedName>
        <fullName evidence="4">Hydrogenase transcriptional regulatory protein hupR1</fullName>
    </submittedName>
</protein>
<dbReference type="AlphaFoldDB" id="A0A5B9P342"/>
<dbReference type="PROSITE" id="PS50110">
    <property type="entry name" value="RESPONSE_REGULATORY"/>
    <property type="match status" value="1"/>
</dbReference>
<dbReference type="PANTHER" id="PTHR44591:SF19">
    <property type="entry name" value="TWO-COMPONENT RESPONSE REGULATOR-RELATED"/>
    <property type="match status" value="1"/>
</dbReference>
<accession>A0A5B9P342</accession>
<dbReference type="EMBL" id="CP042912">
    <property type="protein sequence ID" value="QEG20798.1"/>
    <property type="molecule type" value="Genomic_DNA"/>
</dbReference>
<evidence type="ECO:0000256" key="1">
    <source>
        <dbReference type="ARBA" id="ARBA00022553"/>
    </source>
</evidence>
<dbReference type="InterPro" id="IPR011006">
    <property type="entry name" value="CheY-like_superfamily"/>
</dbReference>
<dbReference type="InterPro" id="IPR050595">
    <property type="entry name" value="Bact_response_regulator"/>
</dbReference>
<dbReference type="RefSeq" id="WP_075085262.1">
    <property type="nucleotide sequence ID" value="NZ_CP042912.1"/>
</dbReference>
<dbReference type="STRING" id="980251.GCA_001642875_03052"/>
<dbReference type="Gene3D" id="3.40.50.2300">
    <property type="match status" value="1"/>
</dbReference>
<dbReference type="Proteomes" id="UP000322214">
    <property type="component" value="Chromosome"/>
</dbReference>
<feature type="modified residue" description="4-aspartylphosphate" evidence="2">
    <location>
        <position position="54"/>
    </location>
</feature>
<keyword evidence="5" id="KW-1185">Reference proteome</keyword>
<dbReference type="SUPFAM" id="SSF52172">
    <property type="entry name" value="CheY-like"/>
    <property type="match status" value="1"/>
</dbReference>
<dbReference type="CDD" id="cd17569">
    <property type="entry name" value="REC_HupR-like"/>
    <property type="match status" value="1"/>
</dbReference>
<reference evidence="4 5" key="1">
    <citation type="submission" date="2019-08" db="EMBL/GenBank/DDBJ databases">
        <title>Deep-cultivation of Planctomycetes and their phenomic and genomic characterization uncovers novel biology.</title>
        <authorList>
            <person name="Wiegand S."/>
            <person name="Jogler M."/>
            <person name="Boedeker C."/>
            <person name="Pinto D."/>
            <person name="Vollmers J."/>
            <person name="Rivas-Marin E."/>
            <person name="Kohn T."/>
            <person name="Peeters S.H."/>
            <person name="Heuer A."/>
            <person name="Rast P."/>
            <person name="Oberbeckmann S."/>
            <person name="Bunk B."/>
            <person name="Jeske O."/>
            <person name="Meyerdierks A."/>
            <person name="Storesund J.E."/>
            <person name="Kallscheuer N."/>
            <person name="Luecker S."/>
            <person name="Lage O.M."/>
            <person name="Pohl T."/>
            <person name="Merkel B.J."/>
            <person name="Hornburger P."/>
            <person name="Mueller R.-W."/>
            <person name="Bruemmer F."/>
            <person name="Labrenz M."/>
            <person name="Spormann A.M."/>
            <person name="Op den Camp H."/>
            <person name="Overmann J."/>
            <person name="Amann R."/>
            <person name="Jetten M.S.M."/>
            <person name="Mascher T."/>
            <person name="Medema M.H."/>
            <person name="Devos D.P."/>
            <person name="Kaster A.-K."/>
            <person name="Ovreas L."/>
            <person name="Rohde M."/>
            <person name="Galperin M.Y."/>
            <person name="Jogler C."/>
        </authorList>
    </citation>
    <scope>NUCLEOTIDE SEQUENCE [LARGE SCALE GENOMIC DNA]</scope>
    <source>
        <strain evidence="4 5">FC18</strain>
    </source>
</reference>
<dbReference type="SMART" id="SM00448">
    <property type="entry name" value="REC"/>
    <property type="match status" value="1"/>
</dbReference>
<gene>
    <name evidence="4" type="primary">hupR1_2</name>
    <name evidence="4" type="ORF">MFFC18_06490</name>
</gene>
<dbReference type="PANTHER" id="PTHR44591">
    <property type="entry name" value="STRESS RESPONSE REGULATOR PROTEIN 1"/>
    <property type="match status" value="1"/>
</dbReference>
<name>A0A5B9P342_9BACT</name>
<evidence type="ECO:0000313" key="5">
    <source>
        <dbReference type="Proteomes" id="UP000322214"/>
    </source>
</evidence>
<dbReference type="GO" id="GO:0000160">
    <property type="term" value="P:phosphorelay signal transduction system"/>
    <property type="evidence" value="ECO:0007669"/>
    <property type="project" value="InterPro"/>
</dbReference>
<proteinExistence type="predicted"/>
<organism evidence="4 5">
    <name type="scientific">Mariniblastus fucicola</name>
    <dbReference type="NCBI Taxonomy" id="980251"/>
    <lineage>
        <taxon>Bacteria</taxon>
        <taxon>Pseudomonadati</taxon>
        <taxon>Planctomycetota</taxon>
        <taxon>Planctomycetia</taxon>
        <taxon>Pirellulales</taxon>
        <taxon>Pirellulaceae</taxon>
        <taxon>Mariniblastus</taxon>
    </lineage>
</organism>
<evidence type="ECO:0000313" key="4">
    <source>
        <dbReference type="EMBL" id="QEG20798.1"/>
    </source>
</evidence>
<dbReference type="Pfam" id="PF00072">
    <property type="entry name" value="Response_reg"/>
    <property type="match status" value="1"/>
</dbReference>
<dbReference type="KEGG" id="mff:MFFC18_06490"/>
<sequence>MSSRRILFVDDDEKVLKGITRQQADDFDITTALGPIEALAVIERDGPFAVVVSDMRMPEMNGVQLLKRVRESSPDTVRMILTGYAELNSTIEAVNEGHIFRFLAKPCDQDVMASALKAGLRQYELIAAEHELVEGTLHGSVKVLADILSLVNPLAFGQSTRVRAVVDGILKRVPIENQWQLEVAAMLSSLGCVTLPTDLLEKKLSGEVLTREEQVRYENHPHLTSELIQKIPRMDEVSAIISGETLEGSMSPMLKRKYEILRIAIAFDFHELRYESSLHALEPFKKWANERFEQSLVDALAEFVKEERNVQILEVELGELREGMVIAADIHNAGGTLLMSKGQKITASALRLLENIKRDQLVNDTVKIVSHVSACEAIC</sequence>
<dbReference type="OrthoDB" id="9802066at2"/>